<comment type="caution">
    <text evidence="1">The sequence shown here is derived from an EMBL/GenBank/DDBJ whole genome shotgun (WGS) entry which is preliminary data.</text>
</comment>
<accession>A0AAD8XI26</accession>
<dbReference type="RefSeq" id="XP_060367211.1">
    <property type="nucleotide sequence ID" value="XM_060501745.1"/>
</dbReference>
<gene>
    <name evidence="1" type="ORF">BDZ83DRAFT_217948</name>
</gene>
<dbReference type="EMBL" id="JAHMHS010000026">
    <property type="protein sequence ID" value="KAK1727156.1"/>
    <property type="molecule type" value="Genomic_DNA"/>
</dbReference>
<dbReference type="AlphaFoldDB" id="A0AAD8XI26"/>
<organism evidence="1 2">
    <name type="scientific">Glomerella acutata</name>
    <name type="common">Colletotrichum acutatum</name>
    <dbReference type="NCBI Taxonomy" id="27357"/>
    <lineage>
        <taxon>Eukaryota</taxon>
        <taxon>Fungi</taxon>
        <taxon>Dikarya</taxon>
        <taxon>Ascomycota</taxon>
        <taxon>Pezizomycotina</taxon>
        <taxon>Sordariomycetes</taxon>
        <taxon>Hypocreomycetidae</taxon>
        <taxon>Glomerellales</taxon>
        <taxon>Glomerellaceae</taxon>
        <taxon>Colletotrichum</taxon>
        <taxon>Colletotrichum acutatum species complex</taxon>
    </lineage>
</organism>
<reference evidence="1" key="1">
    <citation type="submission" date="2021-12" db="EMBL/GenBank/DDBJ databases">
        <title>Comparative genomics, transcriptomics and evolutionary studies reveal genomic signatures of adaptation to plant cell wall in hemibiotrophic fungi.</title>
        <authorList>
            <consortium name="DOE Joint Genome Institute"/>
            <person name="Baroncelli R."/>
            <person name="Diaz J.F."/>
            <person name="Benocci T."/>
            <person name="Peng M."/>
            <person name="Battaglia E."/>
            <person name="Haridas S."/>
            <person name="Andreopoulos W."/>
            <person name="Labutti K."/>
            <person name="Pangilinan J."/>
            <person name="Floch G.L."/>
            <person name="Makela M.R."/>
            <person name="Henrissat B."/>
            <person name="Grigoriev I.V."/>
            <person name="Crouch J.A."/>
            <person name="De Vries R.P."/>
            <person name="Sukno S.A."/>
            <person name="Thon M.R."/>
        </authorList>
    </citation>
    <scope>NUCLEOTIDE SEQUENCE</scope>
    <source>
        <strain evidence="1">CBS 112980</strain>
    </source>
</reference>
<dbReference type="Proteomes" id="UP001244207">
    <property type="component" value="Unassembled WGS sequence"/>
</dbReference>
<dbReference type="GeneID" id="85385644"/>
<evidence type="ECO:0000313" key="2">
    <source>
        <dbReference type="Proteomes" id="UP001244207"/>
    </source>
</evidence>
<sequence length="95" mass="10291">MRTYRTPYLSPYLALLSTVPRNPIVTFPSASPLTSPWSPSAPTAQPTSLILPQALHHVVGRTITPQFLISFPSPSSLNTQGTRYFSLLSTAPALP</sequence>
<name>A0AAD8XI26_GLOAC</name>
<protein>
    <submittedName>
        <fullName evidence="1">Uncharacterized protein</fullName>
    </submittedName>
</protein>
<proteinExistence type="predicted"/>
<keyword evidence="2" id="KW-1185">Reference proteome</keyword>
<evidence type="ECO:0000313" key="1">
    <source>
        <dbReference type="EMBL" id="KAK1727156.1"/>
    </source>
</evidence>